<dbReference type="InterPro" id="IPR001138">
    <property type="entry name" value="Zn2Cys6_DnaBD"/>
</dbReference>
<dbReference type="SMART" id="SM00066">
    <property type="entry name" value="GAL4"/>
    <property type="match status" value="1"/>
</dbReference>
<dbReference type="AlphaFoldDB" id="A0A9W9F3K7"/>
<evidence type="ECO:0000256" key="7">
    <source>
        <dbReference type="SAM" id="MobiDB-lite"/>
    </source>
</evidence>
<keyword evidence="3" id="KW-0805">Transcription regulation</keyword>
<feature type="region of interest" description="Disordered" evidence="7">
    <location>
        <begin position="96"/>
        <end position="135"/>
    </location>
</feature>
<dbReference type="SMART" id="SM00906">
    <property type="entry name" value="Fungal_trans"/>
    <property type="match status" value="1"/>
</dbReference>
<accession>A0A9W9F3K7</accession>
<evidence type="ECO:0000256" key="6">
    <source>
        <dbReference type="ARBA" id="ARBA00023242"/>
    </source>
</evidence>
<dbReference type="Gene3D" id="4.10.240.10">
    <property type="entry name" value="Zn(2)-C6 fungal-type DNA-binding domain"/>
    <property type="match status" value="1"/>
</dbReference>
<keyword evidence="2" id="KW-0479">Metal-binding</keyword>
<sequence>MDAAPSKPSHSATTHRPGQACDRCRKKKIKCDGAFPTCRNCVKSGHICEVSATLRRNTKVRGFTSDEQQLVQLQEELAKYKELLQSEKEKNAQLKEELFSSEHARSRPETDSLATRLPEPAASRQTGKRQSDDPTYMIKHMGRLVHDEIGVGRFAGSTTGIHFVLSVEQQCQKVLNLPSSFPESCFRLFLAQTSSANINWTTENFQIDHSEISTLFNHSSSFYCDQVDLFISEWEAFCPVLVRKQLMTDVKLAIERVHDPRNPQAIDHATLLTLLVILIINGLGHSTSAQNSNTERFIIMANALTNKSLGLHRHSRRFKMKPCEVELRKRLWWWVYNFDVITSLLHGLPSLIHDVDVDNDMPLDCHINDLDAADISHPLPGERTAVFIFIQYVNLGKILSRVREMLYTTTQRRNGAVKIHDLNLNLRMWNQNLKMNGIDFDIGNVSSRDTSGEPASENERTTLWLQLLANVAMVLVHRPGLSFDDTTVDFSNCVGSCLASGTAILSLLHDPQAPQWLRNMSLVGPSMVFQSSLMHIYGQCYSRSVHLEGCPSLETSIDCLQNGISILQRDGANSSHFGSSFYHESITETIKTLQLLHTLLAQDGQNTPGAGPSIYDEILGQPPGILDDQVWSANALDALNYVIPTDWMYEVPGPFMGCMDLDGP</sequence>
<dbReference type="InterPro" id="IPR007219">
    <property type="entry name" value="XnlR_reg_dom"/>
</dbReference>
<comment type="subcellular location">
    <subcellularLocation>
        <location evidence="1">Nucleus</location>
    </subcellularLocation>
</comment>
<keyword evidence="5" id="KW-0804">Transcription</keyword>
<evidence type="ECO:0000256" key="5">
    <source>
        <dbReference type="ARBA" id="ARBA00023163"/>
    </source>
</evidence>
<proteinExistence type="predicted"/>
<gene>
    <name evidence="9" type="ORF">N7456_008703</name>
</gene>
<dbReference type="CDD" id="cd12148">
    <property type="entry name" value="fungal_TF_MHR"/>
    <property type="match status" value="1"/>
</dbReference>
<dbReference type="PANTHER" id="PTHR46910">
    <property type="entry name" value="TRANSCRIPTION FACTOR PDR1"/>
    <property type="match status" value="1"/>
</dbReference>
<keyword evidence="10" id="KW-1185">Reference proteome</keyword>
<dbReference type="Proteomes" id="UP001149165">
    <property type="component" value="Unassembled WGS sequence"/>
</dbReference>
<dbReference type="SUPFAM" id="SSF57701">
    <property type="entry name" value="Zn2/Cys6 DNA-binding domain"/>
    <property type="match status" value="1"/>
</dbReference>
<dbReference type="CDD" id="cd00067">
    <property type="entry name" value="GAL4"/>
    <property type="match status" value="1"/>
</dbReference>
<dbReference type="InterPro" id="IPR050987">
    <property type="entry name" value="AtrR-like"/>
</dbReference>
<evidence type="ECO:0000259" key="8">
    <source>
        <dbReference type="PROSITE" id="PS50048"/>
    </source>
</evidence>
<dbReference type="GO" id="GO:0003677">
    <property type="term" value="F:DNA binding"/>
    <property type="evidence" value="ECO:0007669"/>
    <property type="project" value="UniProtKB-KW"/>
</dbReference>
<feature type="domain" description="Zn(2)-C6 fungal-type" evidence="8">
    <location>
        <begin position="20"/>
        <end position="50"/>
    </location>
</feature>
<dbReference type="OrthoDB" id="10001928at2759"/>
<dbReference type="GO" id="GO:0005634">
    <property type="term" value="C:nucleus"/>
    <property type="evidence" value="ECO:0007669"/>
    <property type="project" value="UniProtKB-SubCell"/>
</dbReference>
<dbReference type="Pfam" id="PF00172">
    <property type="entry name" value="Zn_clus"/>
    <property type="match status" value="1"/>
</dbReference>
<dbReference type="GO" id="GO:0000981">
    <property type="term" value="F:DNA-binding transcription factor activity, RNA polymerase II-specific"/>
    <property type="evidence" value="ECO:0007669"/>
    <property type="project" value="InterPro"/>
</dbReference>
<evidence type="ECO:0000256" key="4">
    <source>
        <dbReference type="ARBA" id="ARBA00023125"/>
    </source>
</evidence>
<protein>
    <recommendedName>
        <fullName evidence="8">Zn(2)-C6 fungal-type domain-containing protein</fullName>
    </recommendedName>
</protein>
<keyword evidence="4" id="KW-0238">DNA-binding</keyword>
<comment type="caution">
    <text evidence="9">The sequence shown here is derived from an EMBL/GenBank/DDBJ whole genome shotgun (WGS) entry which is preliminary data.</text>
</comment>
<dbReference type="GO" id="GO:0006351">
    <property type="term" value="P:DNA-templated transcription"/>
    <property type="evidence" value="ECO:0007669"/>
    <property type="project" value="InterPro"/>
</dbReference>
<evidence type="ECO:0000313" key="9">
    <source>
        <dbReference type="EMBL" id="KAJ5092842.1"/>
    </source>
</evidence>
<dbReference type="InterPro" id="IPR036864">
    <property type="entry name" value="Zn2-C6_fun-type_DNA-bd_sf"/>
</dbReference>
<evidence type="ECO:0000313" key="10">
    <source>
        <dbReference type="Proteomes" id="UP001149165"/>
    </source>
</evidence>
<dbReference type="PROSITE" id="PS50048">
    <property type="entry name" value="ZN2_CY6_FUNGAL_2"/>
    <property type="match status" value="1"/>
</dbReference>
<reference evidence="9" key="1">
    <citation type="submission" date="2022-11" db="EMBL/GenBank/DDBJ databases">
        <authorList>
            <person name="Petersen C."/>
        </authorList>
    </citation>
    <scope>NUCLEOTIDE SEQUENCE</scope>
    <source>
        <strain evidence="9">IBT 30069</strain>
    </source>
</reference>
<dbReference type="EMBL" id="JAPQKH010000006">
    <property type="protein sequence ID" value="KAJ5092842.1"/>
    <property type="molecule type" value="Genomic_DNA"/>
</dbReference>
<dbReference type="PROSITE" id="PS00463">
    <property type="entry name" value="ZN2_CY6_FUNGAL_1"/>
    <property type="match status" value="1"/>
</dbReference>
<reference evidence="9" key="2">
    <citation type="journal article" date="2023" name="IMA Fungus">
        <title>Comparative genomic study of the Penicillium genus elucidates a diverse pangenome and 15 lateral gene transfer events.</title>
        <authorList>
            <person name="Petersen C."/>
            <person name="Sorensen T."/>
            <person name="Nielsen M.R."/>
            <person name="Sondergaard T.E."/>
            <person name="Sorensen J.L."/>
            <person name="Fitzpatrick D.A."/>
            <person name="Frisvad J.C."/>
            <person name="Nielsen K.L."/>
        </authorList>
    </citation>
    <scope>NUCLEOTIDE SEQUENCE</scope>
    <source>
        <strain evidence="9">IBT 30069</strain>
    </source>
</reference>
<evidence type="ECO:0000256" key="3">
    <source>
        <dbReference type="ARBA" id="ARBA00023015"/>
    </source>
</evidence>
<dbReference type="GO" id="GO:0008270">
    <property type="term" value="F:zinc ion binding"/>
    <property type="evidence" value="ECO:0007669"/>
    <property type="project" value="InterPro"/>
</dbReference>
<evidence type="ECO:0000256" key="1">
    <source>
        <dbReference type="ARBA" id="ARBA00004123"/>
    </source>
</evidence>
<feature type="compositionally biased region" description="Basic and acidic residues" evidence="7">
    <location>
        <begin position="96"/>
        <end position="110"/>
    </location>
</feature>
<dbReference type="PANTHER" id="PTHR46910:SF3">
    <property type="entry name" value="HALOTOLERANCE PROTEIN 9-RELATED"/>
    <property type="match status" value="1"/>
</dbReference>
<evidence type="ECO:0000256" key="2">
    <source>
        <dbReference type="ARBA" id="ARBA00022723"/>
    </source>
</evidence>
<keyword evidence="6" id="KW-0539">Nucleus</keyword>
<name>A0A9W9F3K7_9EURO</name>
<dbReference type="Pfam" id="PF04082">
    <property type="entry name" value="Fungal_trans"/>
    <property type="match status" value="1"/>
</dbReference>
<organism evidence="9 10">
    <name type="scientific">Penicillium angulare</name>
    <dbReference type="NCBI Taxonomy" id="116970"/>
    <lineage>
        <taxon>Eukaryota</taxon>
        <taxon>Fungi</taxon>
        <taxon>Dikarya</taxon>
        <taxon>Ascomycota</taxon>
        <taxon>Pezizomycotina</taxon>
        <taxon>Eurotiomycetes</taxon>
        <taxon>Eurotiomycetidae</taxon>
        <taxon>Eurotiales</taxon>
        <taxon>Aspergillaceae</taxon>
        <taxon>Penicillium</taxon>
    </lineage>
</organism>